<feature type="transmembrane region" description="Helical" evidence="8">
    <location>
        <begin position="21"/>
        <end position="39"/>
    </location>
</feature>
<dbReference type="CDD" id="cd17503">
    <property type="entry name" value="MFS_LmrB_MDR_like"/>
    <property type="match status" value="1"/>
</dbReference>
<dbReference type="SUPFAM" id="SSF103473">
    <property type="entry name" value="MFS general substrate transporter"/>
    <property type="match status" value="1"/>
</dbReference>
<dbReference type="Proteomes" id="UP000800303">
    <property type="component" value="Unassembled WGS sequence"/>
</dbReference>
<dbReference type="EMBL" id="JAAFGS010000001">
    <property type="protein sequence ID" value="NGZ73820.1"/>
    <property type="molecule type" value="Genomic_DNA"/>
</dbReference>
<feature type="transmembrane region" description="Helical" evidence="8">
    <location>
        <begin position="232"/>
        <end position="253"/>
    </location>
</feature>
<feature type="transmembrane region" description="Helical" evidence="8">
    <location>
        <begin position="311"/>
        <end position="332"/>
    </location>
</feature>
<dbReference type="InterPro" id="IPR011701">
    <property type="entry name" value="MFS"/>
</dbReference>
<keyword evidence="5 8" id="KW-0812">Transmembrane</keyword>
<protein>
    <submittedName>
        <fullName evidence="10">DHA2 family efflux MFS transporter permease subunit</fullName>
    </submittedName>
</protein>
<evidence type="ECO:0000256" key="3">
    <source>
        <dbReference type="ARBA" id="ARBA00022448"/>
    </source>
</evidence>
<comment type="subcellular location">
    <subcellularLocation>
        <location evidence="1">Cell membrane</location>
        <topology evidence="1">Multi-pass membrane protein</topology>
    </subcellularLocation>
</comment>
<evidence type="ECO:0000256" key="6">
    <source>
        <dbReference type="ARBA" id="ARBA00022989"/>
    </source>
</evidence>
<keyword evidence="6 8" id="KW-1133">Transmembrane helix</keyword>
<dbReference type="Gene3D" id="1.20.1250.20">
    <property type="entry name" value="MFS general substrate transporter like domains"/>
    <property type="match status" value="1"/>
</dbReference>
<feature type="transmembrane region" description="Helical" evidence="8">
    <location>
        <begin position="339"/>
        <end position="358"/>
    </location>
</feature>
<evidence type="ECO:0000256" key="8">
    <source>
        <dbReference type="SAM" id="Phobius"/>
    </source>
</evidence>
<feature type="transmembrane region" description="Helical" evidence="8">
    <location>
        <begin position="119"/>
        <end position="139"/>
    </location>
</feature>
<evidence type="ECO:0000259" key="9">
    <source>
        <dbReference type="PROSITE" id="PS50850"/>
    </source>
</evidence>
<comment type="similarity">
    <text evidence="2">Belongs to the major facilitator superfamily. EmrB family.</text>
</comment>
<evidence type="ECO:0000313" key="10">
    <source>
        <dbReference type="EMBL" id="NGZ73820.1"/>
    </source>
</evidence>
<evidence type="ECO:0000256" key="5">
    <source>
        <dbReference type="ARBA" id="ARBA00022692"/>
    </source>
</evidence>
<evidence type="ECO:0000256" key="7">
    <source>
        <dbReference type="ARBA" id="ARBA00023136"/>
    </source>
</evidence>
<reference evidence="10 11" key="1">
    <citation type="submission" date="2020-01" db="EMBL/GenBank/DDBJ databases">
        <title>Polyphasic characterisation and genomic insights into a novel alkali tolerant bacterium VR-M41.</title>
        <authorList>
            <person name="Vemuluri V.R."/>
        </authorList>
    </citation>
    <scope>NUCLEOTIDE SEQUENCE [LARGE SCALE GENOMIC DNA]</scope>
    <source>
        <strain evidence="10 11">VR-M41</strain>
    </source>
</reference>
<name>A0ABX0EZW6_9BACL</name>
<dbReference type="NCBIfam" id="TIGR00711">
    <property type="entry name" value="efflux_EmrB"/>
    <property type="match status" value="1"/>
</dbReference>
<feature type="transmembrane region" description="Helical" evidence="8">
    <location>
        <begin position="87"/>
        <end position="113"/>
    </location>
</feature>
<keyword evidence="7 8" id="KW-0472">Membrane</keyword>
<feature type="domain" description="Major facilitator superfamily (MFS) profile" evidence="9">
    <location>
        <begin position="21"/>
        <end position="487"/>
    </location>
</feature>
<evidence type="ECO:0000256" key="1">
    <source>
        <dbReference type="ARBA" id="ARBA00004651"/>
    </source>
</evidence>
<feature type="transmembrane region" description="Helical" evidence="8">
    <location>
        <begin position="273"/>
        <end position="299"/>
    </location>
</feature>
<dbReference type="PROSITE" id="PS50850">
    <property type="entry name" value="MFS"/>
    <property type="match status" value="1"/>
</dbReference>
<dbReference type="InterPro" id="IPR036259">
    <property type="entry name" value="MFS_trans_sf"/>
</dbReference>
<feature type="transmembrane region" description="Helical" evidence="8">
    <location>
        <begin position="364"/>
        <end position="385"/>
    </location>
</feature>
<dbReference type="PANTHER" id="PTHR42718:SF9">
    <property type="entry name" value="MAJOR FACILITATOR SUPERFAMILY MULTIDRUG TRANSPORTER MFSC"/>
    <property type="match status" value="1"/>
</dbReference>
<dbReference type="Gene3D" id="1.20.1720.10">
    <property type="entry name" value="Multidrug resistance protein D"/>
    <property type="match status" value="1"/>
</dbReference>
<keyword evidence="11" id="KW-1185">Reference proteome</keyword>
<accession>A0ABX0EZW6</accession>
<dbReference type="InterPro" id="IPR020846">
    <property type="entry name" value="MFS_dom"/>
</dbReference>
<proteinExistence type="inferred from homology"/>
<keyword evidence="4" id="KW-1003">Cell membrane</keyword>
<organism evidence="10 11">
    <name type="scientific">Saccharibacillus alkalitolerans</name>
    <dbReference type="NCBI Taxonomy" id="2705290"/>
    <lineage>
        <taxon>Bacteria</taxon>
        <taxon>Bacillati</taxon>
        <taxon>Bacillota</taxon>
        <taxon>Bacilli</taxon>
        <taxon>Bacillales</taxon>
        <taxon>Paenibacillaceae</taxon>
        <taxon>Saccharibacillus</taxon>
    </lineage>
</organism>
<gene>
    <name evidence="10" type="ORF">GYN08_00720</name>
</gene>
<feature type="transmembrane region" description="Helical" evidence="8">
    <location>
        <begin position="59"/>
        <end position="80"/>
    </location>
</feature>
<dbReference type="PANTHER" id="PTHR42718">
    <property type="entry name" value="MAJOR FACILITATOR SUPERFAMILY MULTIDRUG TRANSPORTER MFSC"/>
    <property type="match status" value="1"/>
</dbReference>
<feature type="transmembrane region" description="Helical" evidence="8">
    <location>
        <begin position="173"/>
        <end position="194"/>
    </location>
</feature>
<dbReference type="PRINTS" id="PR01036">
    <property type="entry name" value="TCRTETB"/>
</dbReference>
<evidence type="ECO:0000313" key="11">
    <source>
        <dbReference type="Proteomes" id="UP000800303"/>
    </source>
</evidence>
<evidence type="ECO:0000256" key="2">
    <source>
        <dbReference type="ARBA" id="ARBA00008537"/>
    </source>
</evidence>
<sequence>MKTTMSKTAVQDIQTLKKGPILVALLIGAFVALLNQTLLNVALPTMAKDLGVETTVIQWLSTGFMLVNGVMVPVTAYLMARFTSRNLFITAMSLFTLGTVLCAFSDTFGILLAGRMVQAAGAGILMPLMTFTILTIFPIEKRGSAMGLVGVAMIFAPAIGPTLSGWMVEHYDWHYLFYLILPFGVLSIILGVLFMRNVTETSRPKLDVLAVILSTIGFGGILYGFSQAGSEGWGAAEVVWTLTIGALALLLFVIRELRSDIPILEMRVFKYDVFSLTTVINVIATMALFSGMILLPLYLQSVRGFTPVESGLMLLPGAILMGIMSPITGYIFDKIGARWLAVAGLAIMVVTTYEFSQLTVTTTYGHLIAVYTIRMFGMSLMMMPIQTAGLNQLPARLNAHGTAMSNTLRTIAGALGTALLVSIMSNKAAEVGKQLVVSMGVNPQDAAQMQAVTLQATVEGINHSFVVATWMTAAAFVLAFFIKRVVVKREAPAHKVQTTASENANAKA</sequence>
<feature type="transmembrane region" description="Helical" evidence="8">
    <location>
        <begin position="146"/>
        <end position="167"/>
    </location>
</feature>
<feature type="transmembrane region" description="Helical" evidence="8">
    <location>
        <begin position="461"/>
        <end position="482"/>
    </location>
</feature>
<dbReference type="RefSeq" id="WP_166271551.1">
    <property type="nucleotide sequence ID" value="NZ_JAAFGS010000001.1"/>
</dbReference>
<comment type="caution">
    <text evidence="10">The sequence shown here is derived from an EMBL/GenBank/DDBJ whole genome shotgun (WGS) entry which is preliminary data.</text>
</comment>
<dbReference type="InterPro" id="IPR004638">
    <property type="entry name" value="EmrB-like"/>
</dbReference>
<evidence type="ECO:0000256" key="4">
    <source>
        <dbReference type="ARBA" id="ARBA00022475"/>
    </source>
</evidence>
<feature type="transmembrane region" description="Helical" evidence="8">
    <location>
        <begin position="406"/>
        <end position="425"/>
    </location>
</feature>
<keyword evidence="3" id="KW-0813">Transport</keyword>
<feature type="transmembrane region" description="Helical" evidence="8">
    <location>
        <begin position="206"/>
        <end position="226"/>
    </location>
</feature>
<dbReference type="Pfam" id="PF07690">
    <property type="entry name" value="MFS_1"/>
    <property type="match status" value="1"/>
</dbReference>